<organism evidence="1 2">
    <name type="scientific">Paramuricea clavata</name>
    <name type="common">Red gorgonian</name>
    <name type="synonym">Violescent sea-whip</name>
    <dbReference type="NCBI Taxonomy" id="317549"/>
    <lineage>
        <taxon>Eukaryota</taxon>
        <taxon>Metazoa</taxon>
        <taxon>Cnidaria</taxon>
        <taxon>Anthozoa</taxon>
        <taxon>Octocorallia</taxon>
        <taxon>Malacalcyonacea</taxon>
        <taxon>Plexauridae</taxon>
        <taxon>Paramuricea</taxon>
    </lineage>
</organism>
<proteinExistence type="predicted"/>
<protein>
    <submittedName>
        <fullName evidence="1">Uncharacterized protein</fullName>
    </submittedName>
</protein>
<name>A0A6S7FIB8_PARCT</name>
<sequence>MDIKKELGNDTAKEKKKETESIPRPKIKDSFRSYFIPLKNSNSQNNVEVSEASPNVTNDDEEVLPLNGPNLRWYFEKGVNALANVARTEARMNNQVVFEDSKRKGLVRGGVTGNLSENIELLLEKLSAVGSNNQQSHTRFLMDNGYIVPTQKLAEMYKEIKSLKESTRIESSRMIEILSKHLHVNVAQVYIGGRCYTTENHGKAVMKLLDSVQGIEILDESIVNRKVEEAIGDSYETTMDDYLDSKRDRDTLKAVLTKITSINFIANIANVQDKRTFKQSRDIVTKNLQVFEEMKIEVDDLETSLSGRGRELKCEQLPDLAAILEYAFGEADRINRARGRQGTYQAKRHHSGKGINACISLHKPPRTGVEQFVVNLHWSTQNVNLTLDYANKFPENVVVDSKDAKAKIQADVASVQKTGKTWKKITLPDHDWSRTTYNSVTPMTHLCLNTDLALEDNADNKYIYGVRRAGKASTLLSLSYFEPQTGQRVYNELFLLLINPALDECFRNPKTGRLKEHFVFIVDNGPSEALSSQLVRMWLARISRVLKLKSVTQKSFAEYHSKRNPVERVHAVHNRALSNEEFSSKGIHKHFEIGDEYHLENMEHMAKEVEQCLATTQYGGKSCVVQRGLGKQDNFVFDDELQIVTFLGKNECQKNLDDNLYKPIQNDLWKEITMLWDLDENMTGSYRNDYQILQNAFHEEADRTCWTDTSFTNEKERAYWSQDDLYKKNDKAKLQSLCKKNGISSDGIKHECVKRLVKKLNRNPPPALEKCDGKLFSLPNYVTEIAKFSVYKLREILRFHNILDCGTKGELAIRVGTLRAGRTHLVFQNEIHAIQDIINATKTLIRRQKEHHLADPVVIHRIRKFLTPTTASLNMIRPRDSASASAKQNGKRLEVPEEVTLETLDDVFRPIEDELLVYIGVDSVENAPEIVAGLLDAIQTVGVRILARWRKEEIGDSGWKTG</sequence>
<dbReference type="EMBL" id="CACRXK020000157">
    <property type="protein sequence ID" value="CAB3978988.1"/>
    <property type="molecule type" value="Genomic_DNA"/>
</dbReference>
<gene>
    <name evidence="1" type="ORF">PACLA_8A025349</name>
</gene>
<comment type="caution">
    <text evidence="1">The sequence shown here is derived from an EMBL/GenBank/DDBJ whole genome shotgun (WGS) entry which is preliminary data.</text>
</comment>
<accession>A0A6S7FIB8</accession>
<evidence type="ECO:0000313" key="2">
    <source>
        <dbReference type="Proteomes" id="UP001152795"/>
    </source>
</evidence>
<feature type="non-terminal residue" evidence="1">
    <location>
        <position position="962"/>
    </location>
</feature>
<dbReference type="AlphaFoldDB" id="A0A6S7FIB8"/>
<keyword evidence="2" id="KW-1185">Reference proteome</keyword>
<dbReference type="Proteomes" id="UP001152795">
    <property type="component" value="Unassembled WGS sequence"/>
</dbReference>
<evidence type="ECO:0000313" key="1">
    <source>
        <dbReference type="EMBL" id="CAB3978988.1"/>
    </source>
</evidence>
<reference evidence="1" key="1">
    <citation type="submission" date="2020-04" db="EMBL/GenBank/DDBJ databases">
        <authorList>
            <person name="Alioto T."/>
            <person name="Alioto T."/>
            <person name="Gomez Garrido J."/>
        </authorList>
    </citation>
    <scope>NUCLEOTIDE SEQUENCE</scope>
    <source>
        <strain evidence="1">A484AB</strain>
    </source>
</reference>
<dbReference type="OrthoDB" id="5988483at2759"/>